<dbReference type="AlphaFoldDB" id="A0A5B0PNR8"/>
<reference evidence="1 2" key="1">
    <citation type="submission" date="2019-05" db="EMBL/GenBank/DDBJ databases">
        <title>Emergence of the Ug99 lineage of the wheat stem rust pathogen through somatic hybridization.</title>
        <authorList>
            <person name="Li F."/>
            <person name="Upadhyaya N.M."/>
            <person name="Sperschneider J."/>
            <person name="Matny O."/>
            <person name="Nguyen-Phuc H."/>
            <person name="Mago R."/>
            <person name="Raley C."/>
            <person name="Miller M.E."/>
            <person name="Silverstein K.A.T."/>
            <person name="Henningsen E."/>
            <person name="Hirsch C.D."/>
            <person name="Visser B."/>
            <person name="Pretorius Z.A."/>
            <person name="Steffenson B.J."/>
            <person name="Schwessinger B."/>
            <person name="Dodds P.N."/>
            <person name="Figueroa M."/>
        </authorList>
    </citation>
    <scope>NUCLEOTIDE SEQUENCE [LARGE SCALE GENOMIC DNA]</scope>
    <source>
        <strain evidence="1 2">Ug99</strain>
    </source>
</reference>
<dbReference type="EMBL" id="VDEP01000338">
    <property type="protein sequence ID" value="KAA1102294.1"/>
    <property type="molecule type" value="Genomic_DNA"/>
</dbReference>
<dbReference type="Proteomes" id="UP000325313">
    <property type="component" value="Unassembled WGS sequence"/>
</dbReference>
<gene>
    <name evidence="1" type="ORF">PGTUg99_022148</name>
</gene>
<accession>A0A5B0PNR8</accession>
<comment type="caution">
    <text evidence="1">The sequence shown here is derived from an EMBL/GenBank/DDBJ whole genome shotgun (WGS) entry which is preliminary data.</text>
</comment>
<name>A0A5B0PNR8_PUCGR</name>
<organism evidence="1 2">
    <name type="scientific">Puccinia graminis f. sp. tritici</name>
    <dbReference type="NCBI Taxonomy" id="56615"/>
    <lineage>
        <taxon>Eukaryota</taxon>
        <taxon>Fungi</taxon>
        <taxon>Dikarya</taxon>
        <taxon>Basidiomycota</taxon>
        <taxon>Pucciniomycotina</taxon>
        <taxon>Pucciniomycetes</taxon>
        <taxon>Pucciniales</taxon>
        <taxon>Pucciniaceae</taxon>
        <taxon>Puccinia</taxon>
    </lineage>
</organism>
<protein>
    <submittedName>
        <fullName evidence="1">Uncharacterized protein</fullName>
    </submittedName>
</protein>
<sequence>MIIWFENARLLIPTAGYYSSIARRPASQNLSNQRFRKDSPIITFSPIVYPSQFSLFGQGIKSNNDLNQKEVKSSKMATINHRSTNLRNDLARFRTFLETIEAKLTTMPPDYVQKSRYDQGENCYRQGFNRASPSKASEKV</sequence>
<evidence type="ECO:0000313" key="2">
    <source>
        <dbReference type="Proteomes" id="UP000325313"/>
    </source>
</evidence>
<evidence type="ECO:0000313" key="1">
    <source>
        <dbReference type="EMBL" id="KAA1102294.1"/>
    </source>
</evidence>
<proteinExistence type="predicted"/>